<accession>A0A2S0KJN7</accession>
<organism evidence="2 3">
    <name type="scientific">Gordonia iterans</name>
    <dbReference type="NCBI Taxonomy" id="1004901"/>
    <lineage>
        <taxon>Bacteria</taxon>
        <taxon>Bacillati</taxon>
        <taxon>Actinomycetota</taxon>
        <taxon>Actinomycetes</taxon>
        <taxon>Mycobacteriales</taxon>
        <taxon>Gordoniaceae</taxon>
        <taxon>Gordonia</taxon>
    </lineage>
</organism>
<keyword evidence="3" id="KW-1185">Reference proteome</keyword>
<name>A0A2S0KJN7_9ACTN</name>
<feature type="compositionally biased region" description="Low complexity" evidence="1">
    <location>
        <begin position="391"/>
        <end position="404"/>
    </location>
</feature>
<dbReference type="AlphaFoldDB" id="A0A2S0KJN7"/>
<feature type="compositionally biased region" description="Basic and acidic residues" evidence="1">
    <location>
        <begin position="318"/>
        <end position="331"/>
    </location>
</feature>
<dbReference type="KEGG" id="git:C6V83_18115"/>
<proteinExistence type="predicted"/>
<evidence type="ECO:0000256" key="1">
    <source>
        <dbReference type="SAM" id="MobiDB-lite"/>
    </source>
</evidence>
<evidence type="ECO:0000313" key="2">
    <source>
        <dbReference type="EMBL" id="AVM01894.1"/>
    </source>
</evidence>
<dbReference type="OrthoDB" id="3311507at2"/>
<protein>
    <submittedName>
        <fullName evidence="2">Uncharacterized protein</fullName>
    </submittedName>
</protein>
<sequence length="593" mass="61220">MSSATLAALTAAGVVYDRADFADPRLNGPTALTVTADGRVYGHLATFDTPHIGFANQRVTPPRSQTNYAYFHQGVVRTGDGDLPVGKLTLGTGHAPVDGRTDAVAAAAHYDNTGTVAAVVRAGEDQHGIWLAGRIVPGTPDERVDELRRSGVSGDWRGIDGSMELVAALAVNTPGFPIPRTEQLVAAGSYGALVAAGIVAPPGADLPKSSAELQAVVAAAVREEMERRDERAQVQRRRAAAVRRVDAIVAAAHQDRRAAAVAKVNTALGITAASGRRVRTQEGAQRFGVSVGDLIPKAVEQARQTAEDFAEAAGDDLAKAIDPDRGKDSAKVKKSAPAKPNGEPKAETKPGGGKSPAEPKADTEPAAKPSDSSAKPDKPQVNGNISEKPKSSPSSSDDASAADSPVPPRTDGQPGDRLEEDQAPSLGRDGGALVEFRDGVAYYSDGTYTDGTGWKEGGPPTAPATERVESPAEVPDTAQPVASVDDGGDWQGMDPSVTGTPGEPVTDTDVPPRLDGDGYLEEDQIPATGAHGGALSEYVAGVAFYDDGTDTDGTTWRYSEPYEEESTERAVTAAALSRAVAIIAAAGGGHPKA</sequence>
<dbReference type="EMBL" id="CP027433">
    <property type="protein sequence ID" value="AVM01894.1"/>
    <property type="molecule type" value="Genomic_DNA"/>
</dbReference>
<evidence type="ECO:0000313" key="3">
    <source>
        <dbReference type="Proteomes" id="UP000239814"/>
    </source>
</evidence>
<gene>
    <name evidence="2" type="ORF">C6V83_18115</name>
</gene>
<dbReference type="RefSeq" id="WP_105943597.1">
    <property type="nucleotide sequence ID" value="NZ_CP027433.1"/>
</dbReference>
<feature type="region of interest" description="Disordered" evidence="1">
    <location>
        <begin position="318"/>
        <end position="531"/>
    </location>
</feature>
<dbReference type="Proteomes" id="UP000239814">
    <property type="component" value="Chromosome"/>
</dbReference>
<reference evidence="2 3" key="1">
    <citation type="submission" date="2018-03" db="EMBL/GenBank/DDBJ databases">
        <title>Characteristics and genome of n-alkane degrading marine bacteria Gordonia iterans isolated from crude oil contaminated in Tae-an, South Korea.</title>
        <authorList>
            <person name="Lee S.-S."/>
            <person name="Kim H."/>
        </authorList>
    </citation>
    <scope>NUCLEOTIDE SEQUENCE [LARGE SCALE GENOMIC DNA]</scope>
    <source>
        <strain evidence="2 3">Co17</strain>
    </source>
</reference>